<keyword evidence="2" id="KW-0812">Transmembrane</keyword>
<evidence type="ECO:0000313" key="3">
    <source>
        <dbReference type="EMBL" id="AXR76535.1"/>
    </source>
</evidence>
<evidence type="ECO:0000313" key="4">
    <source>
        <dbReference type="Proteomes" id="UP000258707"/>
    </source>
</evidence>
<dbReference type="EMBL" id="CP024047">
    <property type="protein sequence ID" value="AXR76535.1"/>
    <property type="molecule type" value="Genomic_DNA"/>
</dbReference>
<dbReference type="InterPro" id="IPR055713">
    <property type="entry name" value="DUF7289"/>
</dbReference>
<keyword evidence="2" id="KW-0472">Membrane</keyword>
<protein>
    <recommendedName>
        <fullName evidence="5">Flagellin N-terminal-like domain-containing protein</fullName>
    </recommendedName>
</protein>
<evidence type="ECO:0000256" key="1">
    <source>
        <dbReference type="SAM" id="MobiDB-lite"/>
    </source>
</evidence>
<reference evidence="4" key="1">
    <citation type="submission" date="2017-10" db="EMBL/GenBank/DDBJ databases">
        <title>Phenotypic and genomic properties of facultatively anaerobic sulfur-reducing natronoarchaea from hypersaline soda lakes.</title>
        <authorList>
            <person name="Sorokin D.Y."/>
            <person name="Kublanov I.V."/>
            <person name="Roman P."/>
            <person name="Sinninghe Damste J.S."/>
            <person name="Golyshin P.N."/>
            <person name="Rojo D."/>
            <person name="Ciordia S."/>
            <person name="Mena Md.C."/>
            <person name="Ferrer M."/>
            <person name="Messina E."/>
            <person name="Smedile F."/>
            <person name="La Spada G."/>
            <person name="La Cono V."/>
            <person name="Yakimov M.M."/>
        </authorList>
    </citation>
    <scope>NUCLEOTIDE SEQUENCE [LARGE SCALE GENOMIC DNA]</scope>
    <source>
        <strain evidence="4">AArc1</strain>
    </source>
</reference>
<dbReference type="Proteomes" id="UP000258707">
    <property type="component" value="Chromosome"/>
</dbReference>
<feature type="region of interest" description="Disordered" evidence="1">
    <location>
        <begin position="731"/>
        <end position="778"/>
    </location>
</feature>
<evidence type="ECO:0008006" key="5">
    <source>
        <dbReference type="Google" id="ProtNLM"/>
    </source>
</evidence>
<dbReference type="RefSeq" id="WP_117362689.1">
    <property type="nucleotide sequence ID" value="NZ_CP024047.1"/>
</dbReference>
<keyword evidence="2" id="KW-1133">Transmembrane helix</keyword>
<name>A0A346PAJ0_9EURY</name>
<dbReference type="AlphaFoldDB" id="A0A346PAJ0"/>
<feature type="transmembrane region" description="Helical" evidence="2">
    <location>
        <begin position="20"/>
        <end position="41"/>
    </location>
</feature>
<dbReference type="GeneID" id="37637011"/>
<accession>A0A346PAJ0</accession>
<organism evidence="3 4">
    <name type="scientific">Natrarchaeobaculum sulfurireducens</name>
    <dbReference type="NCBI Taxonomy" id="2044521"/>
    <lineage>
        <taxon>Archaea</taxon>
        <taxon>Methanobacteriati</taxon>
        <taxon>Methanobacteriota</taxon>
        <taxon>Stenosarchaea group</taxon>
        <taxon>Halobacteria</taxon>
        <taxon>Halobacteriales</taxon>
        <taxon>Natrialbaceae</taxon>
        <taxon>Natrarchaeobaculum</taxon>
    </lineage>
</organism>
<sequence length="778" mass="83783">MTGQDTVHTSNEAGRGLSPVVGIVLLFAMVVLGAALVFIAGTSMIDAFEAQADQERVDLFVDETDHQLMTVAASGQDQELPIDEVDGDVRVVDDGHVNVTWHGGNIDVTADDDLGALEFELEDRTIAHQGGGIWEDTGDTVRADSEPQIGYDGESGTLELRILQLDEDVTDGGTTMARADHTVDGSLSDAINDAAERSDGENVTLSLTSSYHEGWYQFLTDALGEDDHDEVTVEHEPSDERVVATITEIRDTTTQPKLYVEEDLGPDGGEDIGDYQLEYGEPMQFEAALTNAAGDTFESPVMNVSIEDGPAGEGGDPLSAEGTKNRTVSVTDAKDELDPGYTYEYTISTLDDAGHKLDTLDEPGSFYLGKPDTNFNLSNTDSTVDDDYVTITADLHNIGLEDGSQELDLDLEYEEELEDDPYDDIELEEITRSYGENGTIEVPINQSVLLDGEYEATIDTEDDEATTSFEVSAGVDPGRVGLGEIEDANVSVQVLGSQVSGDGTIGGFPNPTPVHNLAPMSLDVVANDETEYSFTNPDGGSNLNTGPTWQDKSDDSFTYNFTIEDETELTLRNTRYSTCQSRTTDPAELSHYSGPTDRDFTWCTDTPWNSVFGPIDASQDQNLQNVRVRSAEDNTIPALPSGTDQQLSATEVLEEAGLVEPGEDELDLGSGEFVFLFENTIDCSQVGCDQNDIDALWNDAIDAYEQNPTDTYDPNFNDLIVYVDVERAGVDPDTPSITIDPGAGDSVSEGPGESDASDLDGSTGHSGVDADTDQIVIG</sequence>
<gene>
    <name evidence="3" type="ORF">AArc1_0191</name>
</gene>
<evidence type="ECO:0000256" key="2">
    <source>
        <dbReference type="SAM" id="Phobius"/>
    </source>
</evidence>
<dbReference type="KEGG" id="nan:AArc1_0191"/>
<dbReference type="Pfam" id="PF23960">
    <property type="entry name" value="DUF7289"/>
    <property type="match status" value="1"/>
</dbReference>
<proteinExistence type="predicted"/>
<feature type="region of interest" description="Disordered" evidence="1">
    <location>
        <begin position="306"/>
        <end position="326"/>
    </location>
</feature>